<proteinExistence type="predicted"/>
<name>A0A1X7FZM4_9SPHN</name>
<dbReference type="Pfam" id="PF10502">
    <property type="entry name" value="Peptidase_S26"/>
    <property type="match status" value="1"/>
</dbReference>
<accession>A0A1X7FZM4</accession>
<dbReference type="SUPFAM" id="SSF51306">
    <property type="entry name" value="LexA/Signal peptidase"/>
    <property type="match status" value="1"/>
</dbReference>
<dbReference type="STRING" id="941907.SAMN06295910_0169"/>
<dbReference type="EMBL" id="LT840185">
    <property type="protein sequence ID" value="SMF61187.1"/>
    <property type="molecule type" value="Genomic_DNA"/>
</dbReference>
<protein>
    <submittedName>
        <fullName evidence="2">Conjugative transfer signal peptidase TraF</fullName>
    </submittedName>
</protein>
<dbReference type="GO" id="GO:0004252">
    <property type="term" value="F:serine-type endopeptidase activity"/>
    <property type="evidence" value="ECO:0007669"/>
    <property type="project" value="InterPro"/>
</dbReference>
<evidence type="ECO:0000313" key="3">
    <source>
        <dbReference type="Proteomes" id="UP000192934"/>
    </source>
</evidence>
<evidence type="ECO:0000313" key="2">
    <source>
        <dbReference type="EMBL" id="SMF61187.1"/>
    </source>
</evidence>
<gene>
    <name evidence="2" type="ORF">SAMN06295910_0169</name>
</gene>
<keyword evidence="3" id="KW-1185">Reference proteome</keyword>
<dbReference type="InterPro" id="IPR036286">
    <property type="entry name" value="LexA/Signal_pep-like_sf"/>
</dbReference>
<dbReference type="GO" id="GO:0006465">
    <property type="term" value="P:signal peptide processing"/>
    <property type="evidence" value="ECO:0007669"/>
    <property type="project" value="InterPro"/>
</dbReference>
<dbReference type="Proteomes" id="UP000192934">
    <property type="component" value="Chromosome I"/>
</dbReference>
<sequence length="150" mass="16137">MAALSVPSVLTPSPGLLWNASASVPTGLYVVTKRAGWRKGDLVAARLPAASRTLASARNYLPAGLPALKRVAAISPDHLCARSDRLFVNGALVALRRSADRAGRALPHWQGCRRLAPDELLLLAPASHSFDGRYFGPSHRRDIIGLARKW</sequence>
<reference evidence="3" key="1">
    <citation type="submission" date="2017-04" db="EMBL/GenBank/DDBJ databases">
        <authorList>
            <person name="Varghese N."/>
            <person name="Submissions S."/>
        </authorList>
    </citation>
    <scope>NUCLEOTIDE SEQUENCE [LARGE SCALE GENOMIC DNA]</scope>
    <source>
        <strain evidence="3">Dd16</strain>
    </source>
</reference>
<dbReference type="InterPro" id="IPR019533">
    <property type="entry name" value="Peptidase_S26"/>
</dbReference>
<dbReference type="AlphaFoldDB" id="A0A1X7FZM4"/>
<organism evidence="2 3">
    <name type="scientific">Allosphingosinicella indica</name>
    <dbReference type="NCBI Taxonomy" id="941907"/>
    <lineage>
        <taxon>Bacteria</taxon>
        <taxon>Pseudomonadati</taxon>
        <taxon>Pseudomonadota</taxon>
        <taxon>Alphaproteobacteria</taxon>
        <taxon>Sphingomonadales</taxon>
        <taxon>Sphingomonadaceae</taxon>
        <taxon>Allosphingosinicella</taxon>
    </lineage>
</organism>
<dbReference type="Gene3D" id="2.10.109.10">
    <property type="entry name" value="Umud Fragment, subunit A"/>
    <property type="match status" value="1"/>
</dbReference>
<feature type="domain" description="Peptidase S26" evidence="1">
    <location>
        <begin position="8"/>
        <end position="148"/>
    </location>
</feature>
<evidence type="ECO:0000259" key="1">
    <source>
        <dbReference type="Pfam" id="PF10502"/>
    </source>
</evidence>